<gene>
    <name evidence="2" type="ORF">FIV01_15215</name>
</gene>
<sequence length="172" mass="19723">MTSSYPSKAKTTYNSKEGDYRNQEERNDFRDKYGEGKKRQEEEFLFNGLVFGQQNIFEAPSPIEEPNTSHVNSVRAIVREWAEKLWASHNGETLRITARAGEIPVTITSCLANGMANISISCTNPAFLERMKQHRAELDRKQSIARVSFELITDCPFSLHLGQHHDEEHHDE</sequence>
<keyword evidence="2" id="KW-0614">Plasmid</keyword>
<feature type="region of interest" description="Disordered" evidence="1">
    <location>
        <begin position="1"/>
        <end position="34"/>
    </location>
</feature>
<dbReference type="OrthoDB" id="5815646at2"/>
<reference evidence="2 3" key="1">
    <citation type="submission" date="2019-10" db="EMBL/GenBank/DDBJ databases">
        <title>Complete genome sequence of Vibrio sp. strain THAF100, isolated from non-filtered water from the water column of tank 6 of a marine aquarium containing stony-coral fragments. Water maintained at 26 degree C.</title>
        <authorList>
            <person name="Ruckert C."/>
            <person name="Franco A."/>
            <person name="Kalinowski J."/>
            <person name="Glaeser S."/>
        </authorList>
    </citation>
    <scope>NUCLEOTIDE SEQUENCE [LARGE SCALE GENOMIC DNA]</scope>
    <source>
        <strain evidence="2 3">THAF100</strain>
        <plasmid evidence="3">pthaf100_a</plasmid>
    </source>
</reference>
<geneLocation type="plasmid" evidence="3">
    <name>pthaf100_a</name>
</geneLocation>
<name>A0A5P9CNF8_9VIBR</name>
<accession>A0A5P9CNF8</accession>
<evidence type="ECO:0000256" key="1">
    <source>
        <dbReference type="SAM" id="MobiDB-lite"/>
    </source>
</evidence>
<evidence type="ECO:0000313" key="2">
    <source>
        <dbReference type="EMBL" id="QFT27736.1"/>
    </source>
</evidence>
<dbReference type="RefSeq" id="WP_152431825.1">
    <property type="nucleotide sequence ID" value="NZ_CBCSDK010000010.1"/>
</dbReference>
<feature type="compositionally biased region" description="Polar residues" evidence="1">
    <location>
        <begin position="1"/>
        <end position="15"/>
    </location>
</feature>
<dbReference type="Proteomes" id="UP000326936">
    <property type="component" value="Plasmid pTHAF100_a"/>
</dbReference>
<protein>
    <submittedName>
        <fullName evidence="2">Uncharacterized protein</fullName>
    </submittedName>
</protein>
<dbReference type="EMBL" id="CP045351">
    <property type="protein sequence ID" value="QFT27736.1"/>
    <property type="molecule type" value="Genomic_DNA"/>
</dbReference>
<feature type="compositionally biased region" description="Basic and acidic residues" evidence="1">
    <location>
        <begin position="16"/>
        <end position="34"/>
    </location>
</feature>
<dbReference type="KEGG" id="vaq:FIV01_15215"/>
<dbReference type="AlphaFoldDB" id="A0A5P9CNF8"/>
<proteinExistence type="predicted"/>
<evidence type="ECO:0000313" key="3">
    <source>
        <dbReference type="Proteomes" id="UP000326936"/>
    </source>
</evidence>
<organism evidence="2 3">
    <name type="scientific">Vibrio aquimaris</name>
    <dbReference type="NCBI Taxonomy" id="2587862"/>
    <lineage>
        <taxon>Bacteria</taxon>
        <taxon>Pseudomonadati</taxon>
        <taxon>Pseudomonadota</taxon>
        <taxon>Gammaproteobacteria</taxon>
        <taxon>Vibrionales</taxon>
        <taxon>Vibrionaceae</taxon>
        <taxon>Vibrio</taxon>
    </lineage>
</organism>
<keyword evidence="3" id="KW-1185">Reference proteome</keyword>